<sequence length="228" mass="24197">MQPATFATTRTARYYSLGPAGPDVRHIWFCLHGEGQPVAEQAAQLEKLDTPERLLILPEALSRYALPPDEDGQRRVGAAWFAAGDLLPDFTDLTTYLDALADEVLATCPPDTPVTVLGYGHGAAAACRWLAGNRLAYERLILYAAVFPPEIDRRATLVGLPERPVTVVATTADAYTPEAAGEGLVQDLLEAGLSAQLLIVDEGPLTLAALGAGGETVVEPAPDPNPTE</sequence>
<dbReference type="AlphaFoldDB" id="A0A5B7ZYY7"/>
<evidence type="ECO:0008006" key="3">
    <source>
        <dbReference type="Google" id="ProtNLM"/>
    </source>
</evidence>
<dbReference type="RefSeq" id="WP_139515378.1">
    <property type="nucleotide sequence ID" value="NZ_CP040896.1"/>
</dbReference>
<name>A0A5B7ZYY7_9BACT</name>
<dbReference type="OrthoDB" id="595091at2"/>
<dbReference type="EMBL" id="CP040896">
    <property type="protein sequence ID" value="QDA60200.1"/>
    <property type="molecule type" value="Genomic_DNA"/>
</dbReference>
<dbReference type="InterPro" id="IPR029058">
    <property type="entry name" value="AB_hydrolase_fold"/>
</dbReference>
<dbReference type="Gene3D" id="3.40.50.1820">
    <property type="entry name" value="alpha/beta hydrolase"/>
    <property type="match status" value="1"/>
</dbReference>
<accession>A0A5B7ZYY7</accession>
<dbReference type="Proteomes" id="UP000305398">
    <property type="component" value="Chromosome"/>
</dbReference>
<evidence type="ECO:0000313" key="2">
    <source>
        <dbReference type="Proteomes" id="UP000305398"/>
    </source>
</evidence>
<keyword evidence="2" id="KW-1185">Reference proteome</keyword>
<evidence type="ECO:0000313" key="1">
    <source>
        <dbReference type="EMBL" id="QDA60200.1"/>
    </source>
</evidence>
<dbReference type="SUPFAM" id="SSF53474">
    <property type="entry name" value="alpha/beta-Hydrolases"/>
    <property type="match status" value="1"/>
</dbReference>
<proteinExistence type="predicted"/>
<reference evidence="1 2" key="1">
    <citation type="submission" date="2019-06" db="EMBL/GenBank/DDBJ databases">
        <authorList>
            <person name="Srinivasan S."/>
        </authorList>
    </citation>
    <scope>NUCLEOTIDE SEQUENCE [LARGE SCALE GENOMIC DNA]</scope>
    <source>
        <strain evidence="1 2">17J68-5</strain>
    </source>
</reference>
<dbReference type="KEGG" id="hyj:FHG12_08795"/>
<organism evidence="1 2">
    <name type="scientific">Hymenobacter jejuensis</name>
    <dbReference type="NCBI Taxonomy" id="2502781"/>
    <lineage>
        <taxon>Bacteria</taxon>
        <taxon>Pseudomonadati</taxon>
        <taxon>Bacteroidota</taxon>
        <taxon>Cytophagia</taxon>
        <taxon>Cytophagales</taxon>
        <taxon>Hymenobacteraceae</taxon>
        <taxon>Hymenobacter</taxon>
    </lineage>
</organism>
<gene>
    <name evidence="1" type="ORF">FHG12_08795</name>
</gene>
<protein>
    <recommendedName>
        <fullName evidence="3">Phospholipase</fullName>
    </recommendedName>
</protein>